<dbReference type="SUPFAM" id="SSF52540">
    <property type="entry name" value="P-loop containing nucleoside triphosphate hydrolases"/>
    <property type="match status" value="1"/>
</dbReference>
<dbReference type="PROSITE" id="PS00211">
    <property type="entry name" value="ABC_TRANSPORTER_1"/>
    <property type="match status" value="1"/>
</dbReference>
<dbReference type="SMART" id="SM00382">
    <property type="entry name" value="AAA"/>
    <property type="match status" value="1"/>
</dbReference>
<dbReference type="InterPro" id="IPR017871">
    <property type="entry name" value="ABC_transporter-like_CS"/>
</dbReference>
<dbReference type="PANTHER" id="PTHR43553:SF27">
    <property type="entry name" value="ENERGY-COUPLING FACTOR TRANSPORTER ATP-BINDING PROTEIN ECFA2"/>
    <property type="match status" value="1"/>
</dbReference>
<evidence type="ECO:0000256" key="1">
    <source>
        <dbReference type="ARBA" id="ARBA00004202"/>
    </source>
</evidence>
<dbReference type="InterPro" id="IPR050095">
    <property type="entry name" value="ECF_ABC_transporter_ATP-bd"/>
</dbReference>
<protein>
    <recommendedName>
        <fullName evidence="9">ABC transporter domain-containing protein</fullName>
    </recommendedName>
</protein>
<comment type="caution">
    <text evidence="10">The sequence shown here is derived from an EMBL/GenBank/DDBJ whole genome shotgun (WGS) entry which is preliminary data.</text>
</comment>
<dbReference type="PROSITE" id="PS50893">
    <property type="entry name" value="ABC_TRANSPORTER_2"/>
    <property type="match status" value="1"/>
</dbReference>
<evidence type="ECO:0000259" key="9">
    <source>
        <dbReference type="PROSITE" id="PS50893"/>
    </source>
</evidence>
<organism evidence="10 11">
    <name type="scientific">Ureaplasma ceti</name>
    <dbReference type="NCBI Taxonomy" id="3119530"/>
    <lineage>
        <taxon>Bacteria</taxon>
        <taxon>Bacillati</taxon>
        <taxon>Mycoplasmatota</taxon>
        <taxon>Mycoplasmoidales</taxon>
        <taxon>Mycoplasmoidaceae</taxon>
        <taxon>Ureaplasma</taxon>
    </lineage>
</organism>
<evidence type="ECO:0000313" key="10">
    <source>
        <dbReference type="EMBL" id="GAA5414465.1"/>
    </source>
</evidence>
<evidence type="ECO:0000256" key="6">
    <source>
        <dbReference type="ARBA" id="ARBA00022840"/>
    </source>
</evidence>
<dbReference type="CDD" id="cd03225">
    <property type="entry name" value="ABC_cobalt_CbiO_domain1"/>
    <property type="match status" value="1"/>
</dbReference>
<name>A0ABP9U5Z6_9BACT</name>
<proteinExistence type="inferred from homology"/>
<evidence type="ECO:0000256" key="7">
    <source>
        <dbReference type="ARBA" id="ARBA00022967"/>
    </source>
</evidence>
<evidence type="ECO:0000256" key="8">
    <source>
        <dbReference type="ARBA" id="ARBA00023136"/>
    </source>
</evidence>
<dbReference type="Pfam" id="PF00005">
    <property type="entry name" value="ABC_tran"/>
    <property type="match status" value="2"/>
</dbReference>
<feature type="domain" description="ABC transporter" evidence="9">
    <location>
        <begin position="19"/>
        <end position="393"/>
    </location>
</feature>
<evidence type="ECO:0000256" key="4">
    <source>
        <dbReference type="ARBA" id="ARBA00022475"/>
    </source>
</evidence>
<evidence type="ECO:0000313" key="11">
    <source>
        <dbReference type="Proteomes" id="UP001449582"/>
    </source>
</evidence>
<evidence type="ECO:0000256" key="2">
    <source>
        <dbReference type="ARBA" id="ARBA00005417"/>
    </source>
</evidence>
<dbReference type="EMBL" id="BAABQM010000001">
    <property type="protein sequence ID" value="GAA5414465.1"/>
    <property type="molecule type" value="Genomic_DNA"/>
</dbReference>
<evidence type="ECO:0000256" key="3">
    <source>
        <dbReference type="ARBA" id="ARBA00022448"/>
    </source>
</evidence>
<comment type="subcellular location">
    <subcellularLocation>
        <location evidence="1">Cell membrane</location>
        <topology evidence="1">Peripheral membrane protein</topology>
    </subcellularLocation>
</comment>
<keyword evidence="8" id="KW-0472">Membrane</keyword>
<dbReference type="InterPro" id="IPR003439">
    <property type="entry name" value="ABC_transporter-like_ATP-bd"/>
</dbReference>
<accession>A0ABP9U5Z6</accession>
<evidence type="ECO:0000256" key="5">
    <source>
        <dbReference type="ARBA" id="ARBA00022741"/>
    </source>
</evidence>
<dbReference type="Proteomes" id="UP001449582">
    <property type="component" value="Unassembled WGS sequence"/>
</dbReference>
<gene>
    <name evidence="10" type="ORF">UREOM_1760</name>
</gene>
<comment type="similarity">
    <text evidence="2">Belongs to the ABC transporter superfamily.</text>
</comment>
<dbReference type="InterPro" id="IPR003593">
    <property type="entry name" value="AAA+_ATPase"/>
</dbReference>
<keyword evidence="5" id="KW-0547">Nucleotide-binding</keyword>
<sequence length="439" mass="50062">MSKIKNEVTTPCLSADTAIKINHLFGVYNEGKESQFVSLCDINYEFKKEKIYFIIGNSGSGKSTLVTHFNGLLKSRYGKIEIENNYPIGKDFNIHDYFIGVINLEEFNNHPLLIKQINHFQKQWANKPVYVAAFKAALPKNLVQILFEAYFKVKTHKIKTLFSHEINCYLYLLTASSEEIEIHINRYWTLKEITALGCTKPQKLINTYLDRAKFLMQWKLANQKIKKIKRVRKTVGMVFQFPEYQLFKDTIIKDVMFGPTALGTSKSVALERAKYYLNELGIPESYLERSPFGLSGGQKRRVAIAGILAIEPDVLIFDEPTAGLDPVGEEEMLNIIKNAQQKHKTVIVITHTMDHVLKVADEVLVMNDGEIIKSGTPYEIFTDKELLTNTSIDCPKVIEVINDLTSKNEKFAALYKYQPKTTEELAIAIKEVLTQKGDS</sequence>
<dbReference type="InterPro" id="IPR027417">
    <property type="entry name" value="P-loop_NTPase"/>
</dbReference>
<keyword evidence="6" id="KW-0067">ATP-binding</keyword>
<dbReference type="Gene3D" id="3.40.50.300">
    <property type="entry name" value="P-loop containing nucleotide triphosphate hydrolases"/>
    <property type="match status" value="2"/>
</dbReference>
<dbReference type="InterPro" id="IPR015856">
    <property type="entry name" value="ABC_transpr_CbiO/EcfA_su"/>
</dbReference>
<reference evidence="10" key="1">
    <citation type="submission" date="2024-02" db="EMBL/GenBank/DDBJ databases">
        <title>Draft genome sequence of new strains in genus Ureaplasma.</title>
        <authorList>
            <person name="Nakajima Y."/>
            <person name="Segawa T."/>
        </authorList>
    </citation>
    <scope>NUCLEOTIDE SEQUENCE [LARGE SCALE GENOMIC DNA]</scope>
    <source>
        <strain evidence="10">OM1</strain>
    </source>
</reference>
<keyword evidence="3" id="KW-0813">Transport</keyword>
<keyword evidence="7" id="KW-1278">Translocase</keyword>
<dbReference type="RefSeq" id="WP_420017770.1">
    <property type="nucleotide sequence ID" value="NZ_BAABQM010000001.1"/>
</dbReference>
<keyword evidence="11" id="KW-1185">Reference proteome</keyword>
<dbReference type="PANTHER" id="PTHR43553">
    <property type="entry name" value="HEAVY METAL TRANSPORTER"/>
    <property type="match status" value="1"/>
</dbReference>
<keyword evidence="4" id="KW-1003">Cell membrane</keyword>